<keyword evidence="1" id="KW-0175">Coiled coil</keyword>
<feature type="domain" description="UVR" evidence="2">
    <location>
        <begin position="114"/>
        <end position="149"/>
    </location>
</feature>
<dbReference type="PANTHER" id="PTHR38430">
    <property type="entry name" value="PROTEIN-ARGININE KINASE ACTIVATOR PROTEIN"/>
    <property type="match status" value="1"/>
</dbReference>
<dbReference type="GO" id="GO:0005507">
    <property type="term" value="F:copper ion binding"/>
    <property type="evidence" value="ECO:0007669"/>
    <property type="project" value="TreeGrafter"/>
</dbReference>
<dbReference type="PANTHER" id="PTHR38430:SF1">
    <property type="entry name" value="PROTEIN-ARGININE KINASE ACTIVATOR PROTEIN"/>
    <property type="match status" value="1"/>
</dbReference>
<dbReference type="InterPro" id="IPR001943">
    <property type="entry name" value="UVR_dom"/>
</dbReference>
<evidence type="ECO:0000256" key="1">
    <source>
        <dbReference type="SAM" id="Coils"/>
    </source>
</evidence>
<dbReference type="GO" id="GO:1990170">
    <property type="term" value="P:stress response to cadmium ion"/>
    <property type="evidence" value="ECO:0007669"/>
    <property type="project" value="TreeGrafter"/>
</dbReference>
<comment type="caution">
    <text evidence="3">The sequence shown here is derived from an EMBL/GenBank/DDBJ whole genome shotgun (WGS) entry which is preliminary data.</text>
</comment>
<proteinExistence type="predicted"/>
<reference evidence="3" key="1">
    <citation type="journal article" date="2020" name="mSystems">
        <title>Genome- and Community-Level Interaction Insights into Carbon Utilization and Element Cycling Functions of Hydrothermarchaeota in Hydrothermal Sediment.</title>
        <authorList>
            <person name="Zhou Z."/>
            <person name="Liu Y."/>
            <person name="Xu W."/>
            <person name="Pan J."/>
            <person name="Luo Z.H."/>
            <person name="Li M."/>
        </authorList>
    </citation>
    <scope>NUCLEOTIDE SEQUENCE [LARGE SCALE GENOMIC DNA]</scope>
    <source>
        <strain evidence="3">SpSt-34</strain>
        <strain evidence="4">SpSt-69</strain>
    </source>
</reference>
<evidence type="ECO:0000259" key="2">
    <source>
        <dbReference type="PROSITE" id="PS50151"/>
    </source>
</evidence>
<dbReference type="PIRSF" id="PIRSF015034">
    <property type="entry name" value="YacH"/>
    <property type="match status" value="1"/>
</dbReference>
<gene>
    <name evidence="3" type="ORF">ENQ77_03770</name>
    <name evidence="4" type="ORF">ENU66_02550</name>
</gene>
<dbReference type="InterPro" id="IPR036876">
    <property type="entry name" value="UVR_dom_sf"/>
</dbReference>
<dbReference type="GO" id="GO:1990169">
    <property type="term" value="P:stress response to copper ion"/>
    <property type="evidence" value="ECO:0007669"/>
    <property type="project" value="TreeGrafter"/>
</dbReference>
<dbReference type="PROSITE" id="PS50151">
    <property type="entry name" value="UVR"/>
    <property type="match status" value="1"/>
</dbReference>
<name>A0A7C2P6U7_UNCW3</name>
<evidence type="ECO:0000313" key="4">
    <source>
        <dbReference type="EMBL" id="HGL17202.1"/>
    </source>
</evidence>
<dbReference type="EMBL" id="DSOL01000112">
    <property type="protein sequence ID" value="HEN27775.1"/>
    <property type="molecule type" value="Genomic_DNA"/>
</dbReference>
<evidence type="ECO:0000313" key="3">
    <source>
        <dbReference type="EMBL" id="HEN27775.1"/>
    </source>
</evidence>
<dbReference type="AlphaFoldDB" id="A0A7C2P6U7"/>
<dbReference type="InterPro" id="IPR025542">
    <property type="entry name" value="YacH"/>
</dbReference>
<dbReference type="SUPFAM" id="SSF46600">
    <property type="entry name" value="C-terminal UvrC-binding domain of UvrB"/>
    <property type="match status" value="1"/>
</dbReference>
<dbReference type="EMBL" id="DTDJ01000022">
    <property type="protein sequence ID" value="HGL17202.1"/>
    <property type="molecule type" value="Genomic_DNA"/>
</dbReference>
<dbReference type="GO" id="GO:0046870">
    <property type="term" value="F:cadmium ion binding"/>
    <property type="evidence" value="ECO:0007669"/>
    <property type="project" value="TreeGrafter"/>
</dbReference>
<organism evidence="3">
    <name type="scientific">candidate division WOR-3 bacterium</name>
    <dbReference type="NCBI Taxonomy" id="2052148"/>
    <lineage>
        <taxon>Bacteria</taxon>
        <taxon>Bacteria division WOR-3</taxon>
    </lineage>
</organism>
<protein>
    <recommendedName>
        <fullName evidence="2">UVR domain-containing protein</fullName>
    </recommendedName>
</protein>
<feature type="coiled-coil region" evidence="1">
    <location>
        <begin position="110"/>
        <end position="137"/>
    </location>
</feature>
<accession>A0A7C2P6U7</accession>
<dbReference type="GO" id="GO:0008270">
    <property type="term" value="F:zinc ion binding"/>
    <property type="evidence" value="ECO:0007669"/>
    <property type="project" value="TreeGrafter"/>
</dbReference>
<dbReference type="GO" id="GO:0050897">
    <property type="term" value="F:cobalt ion binding"/>
    <property type="evidence" value="ECO:0007669"/>
    <property type="project" value="TreeGrafter"/>
</dbReference>
<sequence length="154" mass="18465">MLCNRCNKREAEITFKEYVEGNIVTLFLCRECAEELANGVRVIPEEEMIPQETLIKCRVCGTSLRDFRNKFLMGCSTCYEYFLPYFQEVFHKIVHRSYFNGDRLKTENFTQFVESELQKLKQALEELKEREEFKEAIKVRDRIKKLENILKWIS</sequence>